<reference evidence="2" key="1">
    <citation type="submission" date="2017-02" db="EMBL/GenBank/DDBJ databases">
        <title>Delineation of Paenibacillus larvae strains originating from foulbrood outbreaks.</title>
        <authorList>
            <person name="Beims H."/>
            <person name="Bunk B."/>
            <person name="Sproeer C."/>
            <person name="Mohr K.I."/>
            <person name="Pradella S."/>
            <person name="Guenther G."/>
            <person name="Rohde M."/>
            <person name="von der Ohe W."/>
            <person name="Steinert M."/>
        </authorList>
    </citation>
    <scope>NUCLEOTIDE SEQUENCE [LARGE SCALE GENOMIC DNA]</scope>
    <source>
        <strain evidence="2">Eric_III</strain>
    </source>
</reference>
<dbReference type="Gene3D" id="1.10.287.770">
    <property type="entry name" value="YojJ-like"/>
    <property type="match status" value="1"/>
</dbReference>
<dbReference type="RefSeq" id="WP_077995407.1">
    <property type="nucleotide sequence ID" value="NZ_CP019655.1"/>
</dbReference>
<gene>
    <name evidence="1" type="ORF">ERICIII_02509</name>
</gene>
<dbReference type="Proteomes" id="UP000239833">
    <property type="component" value="Chromosome"/>
</dbReference>
<protein>
    <submittedName>
        <fullName evidence="1">Uncharacterized protein</fullName>
    </submittedName>
</protein>
<accession>A0A2L1UER9</accession>
<name>A0A2L1UER9_9BACL</name>
<organism evidence="1 2">
    <name type="scientific">Paenibacillus larvae subsp. larvae</name>
    <dbReference type="NCBI Taxonomy" id="147375"/>
    <lineage>
        <taxon>Bacteria</taxon>
        <taxon>Bacillati</taxon>
        <taxon>Bacillota</taxon>
        <taxon>Bacilli</taxon>
        <taxon>Bacillales</taxon>
        <taxon>Paenibacillaceae</taxon>
        <taxon>Paenibacillus</taxon>
    </lineage>
</organism>
<dbReference type="AlphaFoldDB" id="A0A2L1UER9"/>
<dbReference type="GeneID" id="64219179"/>
<proteinExistence type="predicted"/>
<evidence type="ECO:0000313" key="1">
    <source>
        <dbReference type="EMBL" id="AVF26657.1"/>
    </source>
</evidence>
<dbReference type="EMBL" id="CP019655">
    <property type="protein sequence ID" value="AVF26657.1"/>
    <property type="molecule type" value="Genomic_DNA"/>
</dbReference>
<sequence length="108" mass="12252">MTKPNSDCDVSPMLINLKEDIKLIDVRIQKVLENFDDENHCLLGEFQSIFTDSERLEKYTEDPGGHRELMVQLWYPAKTGSDEPTAPYTANPKELASGLEHAFSLPAR</sequence>
<evidence type="ECO:0000313" key="2">
    <source>
        <dbReference type="Proteomes" id="UP000239833"/>
    </source>
</evidence>